<evidence type="ECO:0000256" key="1">
    <source>
        <dbReference type="ARBA" id="ARBA00006484"/>
    </source>
</evidence>
<dbReference type="SMART" id="SM00822">
    <property type="entry name" value="PKS_KR"/>
    <property type="match status" value="1"/>
</dbReference>
<feature type="compositionally biased region" description="Polar residues" evidence="2">
    <location>
        <begin position="248"/>
        <end position="266"/>
    </location>
</feature>
<keyword evidence="5" id="KW-1185">Reference proteome</keyword>
<dbReference type="InterPro" id="IPR036291">
    <property type="entry name" value="NAD(P)-bd_dom_sf"/>
</dbReference>
<feature type="region of interest" description="Disordered" evidence="2">
    <location>
        <begin position="243"/>
        <end position="266"/>
    </location>
</feature>
<dbReference type="Gene3D" id="3.40.50.720">
    <property type="entry name" value="NAD(P)-binding Rossmann-like Domain"/>
    <property type="match status" value="1"/>
</dbReference>
<comment type="caution">
    <text evidence="4">The sequence shown here is derived from an EMBL/GenBank/DDBJ whole genome shotgun (WGS) entry which is preliminary data.</text>
</comment>
<dbReference type="CDD" id="cd05233">
    <property type="entry name" value="SDR_c"/>
    <property type="match status" value="1"/>
</dbReference>
<dbReference type="InterPro" id="IPR057326">
    <property type="entry name" value="KR_dom"/>
</dbReference>
<dbReference type="PRINTS" id="PR00081">
    <property type="entry name" value="GDHRDH"/>
</dbReference>
<dbReference type="Pfam" id="PF13561">
    <property type="entry name" value="adh_short_C2"/>
    <property type="match status" value="1"/>
</dbReference>
<evidence type="ECO:0000259" key="3">
    <source>
        <dbReference type="SMART" id="SM00822"/>
    </source>
</evidence>
<dbReference type="InterPro" id="IPR020904">
    <property type="entry name" value="Sc_DH/Rdtase_CS"/>
</dbReference>
<dbReference type="Proteomes" id="UP001500280">
    <property type="component" value="Unassembled WGS sequence"/>
</dbReference>
<organism evidence="4 5">
    <name type="scientific">Kribbella yunnanensis</name>
    <dbReference type="NCBI Taxonomy" id="190194"/>
    <lineage>
        <taxon>Bacteria</taxon>
        <taxon>Bacillati</taxon>
        <taxon>Actinomycetota</taxon>
        <taxon>Actinomycetes</taxon>
        <taxon>Propionibacteriales</taxon>
        <taxon>Kribbellaceae</taxon>
        <taxon>Kribbella</taxon>
    </lineage>
</organism>
<dbReference type="SUPFAM" id="SSF51735">
    <property type="entry name" value="NAD(P)-binding Rossmann-fold domains"/>
    <property type="match status" value="1"/>
</dbReference>
<evidence type="ECO:0000313" key="5">
    <source>
        <dbReference type="Proteomes" id="UP001500280"/>
    </source>
</evidence>
<feature type="domain" description="Ketoreductase" evidence="3">
    <location>
        <begin position="6"/>
        <end position="186"/>
    </location>
</feature>
<gene>
    <name evidence="4" type="ORF">GCM10009745_71160</name>
</gene>
<evidence type="ECO:0000256" key="2">
    <source>
        <dbReference type="SAM" id="MobiDB-lite"/>
    </source>
</evidence>
<dbReference type="RefSeq" id="WP_344162332.1">
    <property type="nucleotide sequence ID" value="NZ_BAAANF010000023.1"/>
</dbReference>
<dbReference type="InterPro" id="IPR002347">
    <property type="entry name" value="SDR_fam"/>
</dbReference>
<dbReference type="PROSITE" id="PS00061">
    <property type="entry name" value="ADH_SHORT"/>
    <property type="match status" value="1"/>
</dbReference>
<dbReference type="EMBL" id="BAAANF010000023">
    <property type="protein sequence ID" value="GAA1712699.1"/>
    <property type="molecule type" value="Genomic_DNA"/>
</dbReference>
<evidence type="ECO:0000313" key="4">
    <source>
        <dbReference type="EMBL" id="GAA1712699.1"/>
    </source>
</evidence>
<name>A0ABP4UYI4_9ACTN</name>
<sequence>MDVEPGVVVIAGGTGAIGKAVARNVIQGGGTVALLGRRPETDIAVSQVLSDLGPQTSYLQCDVRDRESVRTALAACEAPGAAVYAAGVTFPAPAFRATDREIADTININTTGLINFALEACALMIPVGRGSFVSIGSWVEQVPDFDDVIYAASKAGGSVFTRGLAHTLAPHGIRSNVVTVGVVGGEGMAARHLSGDGGAAFAERISGIPLRRLARPEEVADAVSFLISDKASYITGASLSVDGGATLRQDSTDATSESKSNSPGDE</sequence>
<comment type="similarity">
    <text evidence="1">Belongs to the short-chain dehydrogenases/reductases (SDR) family.</text>
</comment>
<dbReference type="PANTHER" id="PTHR42760">
    <property type="entry name" value="SHORT-CHAIN DEHYDROGENASES/REDUCTASES FAMILY MEMBER"/>
    <property type="match status" value="1"/>
</dbReference>
<protein>
    <submittedName>
        <fullName evidence="4">2,3-dihydro-2,3-dihydroxybenzoate dehydrogenase</fullName>
    </submittedName>
</protein>
<reference evidence="5" key="1">
    <citation type="journal article" date="2019" name="Int. J. Syst. Evol. Microbiol.">
        <title>The Global Catalogue of Microorganisms (GCM) 10K type strain sequencing project: providing services to taxonomists for standard genome sequencing and annotation.</title>
        <authorList>
            <consortium name="The Broad Institute Genomics Platform"/>
            <consortium name="The Broad Institute Genome Sequencing Center for Infectious Disease"/>
            <person name="Wu L."/>
            <person name="Ma J."/>
        </authorList>
    </citation>
    <scope>NUCLEOTIDE SEQUENCE [LARGE SCALE GENOMIC DNA]</scope>
    <source>
        <strain evidence="5">JCM 14307</strain>
    </source>
</reference>
<proteinExistence type="inferred from homology"/>
<accession>A0ABP4UYI4</accession>